<feature type="chain" id="PRO_5043188935" description="DUF2771 domain-containing protein" evidence="1">
    <location>
        <begin position="29"/>
        <end position="159"/>
    </location>
</feature>
<dbReference type="Proteomes" id="UP000028058">
    <property type="component" value="Unassembled WGS sequence"/>
</dbReference>
<evidence type="ECO:0000313" key="2">
    <source>
        <dbReference type="EMBL" id="RKM96108.1"/>
    </source>
</evidence>
<evidence type="ECO:0000256" key="1">
    <source>
        <dbReference type="SAM" id="SignalP"/>
    </source>
</evidence>
<dbReference type="AlphaFoldDB" id="A0A3S5IL95"/>
<gene>
    <name evidence="2" type="ORF">SFRA_012610</name>
</gene>
<proteinExistence type="predicted"/>
<protein>
    <recommendedName>
        <fullName evidence="4">DUF2771 domain-containing protein</fullName>
    </recommendedName>
</protein>
<accession>A0A3S5IL95</accession>
<dbReference type="OrthoDB" id="5185019at2"/>
<name>A0A3S5IL95_9ACTN</name>
<organism evidence="2 3">
    <name type="scientific">Streptomyces xinghaiensis</name>
    <dbReference type="NCBI Taxonomy" id="1038928"/>
    <lineage>
        <taxon>Bacteria</taxon>
        <taxon>Bacillati</taxon>
        <taxon>Actinomycetota</taxon>
        <taxon>Actinomycetes</taxon>
        <taxon>Kitasatosporales</taxon>
        <taxon>Streptomycetaceae</taxon>
        <taxon>Streptomyces</taxon>
    </lineage>
</organism>
<keyword evidence="3" id="KW-1185">Reference proteome</keyword>
<evidence type="ECO:0000313" key="3">
    <source>
        <dbReference type="Proteomes" id="UP000028058"/>
    </source>
</evidence>
<dbReference type="PROSITE" id="PS51257">
    <property type="entry name" value="PROKAR_LIPOPROTEIN"/>
    <property type="match status" value="1"/>
</dbReference>
<reference evidence="2 3" key="1">
    <citation type="journal article" date="2014" name="Genome Announc.">
        <title>Draft Genome Sequence of Streptomyces fradiae ATCC 19609, a Strain Highly Sensitive to Antibiotics.</title>
        <authorList>
            <person name="Bekker O.B."/>
            <person name="Klimina K.M."/>
            <person name="Vatlin A.A."/>
            <person name="Zakharevich N.V."/>
            <person name="Kasianov A.S."/>
            <person name="Danilenko V.N."/>
        </authorList>
    </citation>
    <scope>NUCLEOTIDE SEQUENCE [LARGE SCALE GENOMIC DNA]</scope>
    <source>
        <strain evidence="2 3">ATCC 19609</strain>
    </source>
</reference>
<evidence type="ECO:0008006" key="4">
    <source>
        <dbReference type="Google" id="ProtNLM"/>
    </source>
</evidence>
<dbReference type="EMBL" id="JNAD02000005">
    <property type="protein sequence ID" value="RKM96108.1"/>
    <property type="molecule type" value="Genomic_DNA"/>
</dbReference>
<sequence>MPSRGRGRRAAGALAAVSLGLAALVACEKPTPMATVTAGSDSVSSEASCYNDGKKLAQKELNDCLGRGGEELTVSDAERVRIGVDPEIAESGWAMVVNGQGVMPEASEDTYRSFDHDEIFAPRQGQSGGAEVPRTAKVTIVEVDKKGEARGTWSFTLKR</sequence>
<feature type="signal peptide" evidence="1">
    <location>
        <begin position="1"/>
        <end position="28"/>
    </location>
</feature>
<keyword evidence="1" id="KW-0732">Signal</keyword>
<comment type="caution">
    <text evidence="2">The sequence shown here is derived from an EMBL/GenBank/DDBJ whole genome shotgun (WGS) entry which is preliminary data.</text>
</comment>